<organism evidence="3 4">
    <name type="scientific">Dendrobium nobile</name>
    <name type="common">Orchid</name>
    <dbReference type="NCBI Taxonomy" id="94219"/>
    <lineage>
        <taxon>Eukaryota</taxon>
        <taxon>Viridiplantae</taxon>
        <taxon>Streptophyta</taxon>
        <taxon>Embryophyta</taxon>
        <taxon>Tracheophyta</taxon>
        <taxon>Spermatophyta</taxon>
        <taxon>Magnoliopsida</taxon>
        <taxon>Liliopsida</taxon>
        <taxon>Asparagales</taxon>
        <taxon>Orchidaceae</taxon>
        <taxon>Epidendroideae</taxon>
        <taxon>Malaxideae</taxon>
        <taxon>Dendrobiinae</taxon>
        <taxon>Dendrobium</taxon>
    </lineage>
</organism>
<comment type="similarity">
    <text evidence="1">Belongs to the DRM1/ARP family.</text>
</comment>
<protein>
    <submittedName>
        <fullName evidence="3">Uncharacterized protein</fullName>
    </submittedName>
</protein>
<evidence type="ECO:0000313" key="4">
    <source>
        <dbReference type="Proteomes" id="UP000829196"/>
    </source>
</evidence>
<reference evidence="3" key="1">
    <citation type="journal article" date="2022" name="Front. Genet.">
        <title>Chromosome-Scale Assembly of the Dendrobium nobile Genome Provides Insights Into the Molecular Mechanism of the Biosynthesis of the Medicinal Active Ingredient of Dendrobium.</title>
        <authorList>
            <person name="Xu Q."/>
            <person name="Niu S.-C."/>
            <person name="Li K.-L."/>
            <person name="Zheng P.-J."/>
            <person name="Zhang X.-J."/>
            <person name="Jia Y."/>
            <person name="Liu Y."/>
            <person name="Niu Y.-X."/>
            <person name="Yu L.-H."/>
            <person name="Chen D.-F."/>
            <person name="Zhang G.-Q."/>
        </authorList>
    </citation>
    <scope>NUCLEOTIDE SEQUENCE</scope>
    <source>
        <tissue evidence="3">Leaf</tissue>
    </source>
</reference>
<dbReference type="OrthoDB" id="1912652at2759"/>
<dbReference type="Proteomes" id="UP000829196">
    <property type="component" value="Unassembled WGS sequence"/>
</dbReference>
<feature type="region of interest" description="Disordered" evidence="2">
    <location>
        <begin position="61"/>
        <end position="120"/>
    </location>
</feature>
<feature type="compositionally biased region" description="Basic and acidic residues" evidence="2">
    <location>
        <begin position="90"/>
        <end position="106"/>
    </location>
</feature>
<sequence>MGLLDKLWDDTLAGPQPETGLGRLRKPAPLTFRSSSGKDYGGDLPEEKLMVTRSIMIKKPAGYSSPTIGTPPASPAGTTPPVSPFSGSKEWNRFRRNSCDAYERGGRGGMAKSPSSSYEV</sequence>
<gene>
    <name evidence="3" type="ORF">KFK09_002147</name>
</gene>
<dbReference type="PANTHER" id="PTHR33565:SF1">
    <property type="entry name" value="DORMANCY-ASSOCIATED PROTEIN HOMOLOG 3"/>
    <property type="match status" value="1"/>
</dbReference>
<evidence type="ECO:0000256" key="2">
    <source>
        <dbReference type="SAM" id="MobiDB-lite"/>
    </source>
</evidence>
<proteinExistence type="inferred from homology"/>
<dbReference type="PANTHER" id="PTHR33565">
    <property type="entry name" value="DORMANCY-ASSOCIATED PROTEIN 1"/>
    <property type="match status" value="1"/>
</dbReference>
<dbReference type="InterPro" id="IPR008406">
    <property type="entry name" value="DRM/ARP"/>
</dbReference>
<evidence type="ECO:0000256" key="1">
    <source>
        <dbReference type="ARBA" id="ARBA00010502"/>
    </source>
</evidence>
<dbReference type="AlphaFoldDB" id="A0A8T3C750"/>
<name>A0A8T3C750_DENNO</name>
<feature type="compositionally biased region" description="Low complexity" evidence="2">
    <location>
        <begin position="64"/>
        <end position="80"/>
    </location>
</feature>
<dbReference type="EMBL" id="JAGYWB010000002">
    <property type="protein sequence ID" value="KAI0529593.1"/>
    <property type="molecule type" value="Genomic_DNA"/>
</dbReference>
<accession>A0A8T3C750</accession>
<comment type="caution">
    <text evidence="3">The sequence shown here is derived from an EMBL/GenBank/DDBJ whole genome shotgun (WGS) entry which is preliminary data.</text>
</comment>
<evidence type="ECO:0000313" key="3">
    <source>
        <dbReference type="EMBL" id="KAI0529593.1"/>
    </source>
</evidence>
<keyword evidence="4" id="KW-1185">Reference proteome</keyword>
<dbReference type="Pfam" id="PF05564">
    <property type="entry name" value="Auxin_repressed"/>
    <property type="match status" value="1"/>
</dbReference>
<feature type="region of interest" description="Disordered" evidence="2">
    <location>
        <begin position="1"/>
        <end position="45"/>
    </location>
</feature>